<dbReference type="InterPro" id="IPR017441">
    <property type="entry name" value="Protein_kinase_ATP_BS"/>
</dbReference>
<dbReference type="Pfam" id="PF18409">
    <property type="entry name" value="Plk4_PB2"/>
    <property type="match status" value="1"/>
</dbReference>
<evidence type="ECO:0000256" key="5">
    <source>
        <dbReference type="ARBA" id="ARBA00022741"/>
    </source>
</evidence>
<dbReference type="Gene3D" id="1.10.510.10">
    <property type="entry name" value="Transferase(Phosphotransferase) domain 1"/>
    <property type="match status" value="1"/>
</dbReference>
<dbReference type="PROSITE" id="PS00108">
    <property type="entry name" value="PROTEIN_KINASE_ST"/>
    <property type="match status" value="1"/>
</dbReference>
<keyword evidence="2" id="KW-0963">Cytoplasm</keyword>
<evidence type="ECO:0000259" key="11">
    <source>
        <dbReference type="PROSITE" id="PS51984"/>
    </source>
</evidence>
<dbReference type="InterPro" id="IPR008271">
    <property type="entry name" value="Ser/Thr_kinase_AS"/>
</dbReference>
<evidence type="ECO:0000259" key="12">
    <source>
        <dbReference type="PROSITE" id="PS51985"/>
    </source>
</evidence>
<dbReference type="EMBL" id="QKYT01000151">
    <property type="protein sequence ID" value="RIA91505.1"/>
    <property type="molecule type" value="Genomic_DNA"/>
</dbReference>
<feature type="binding site" evidence="8">
    <location>
        <position position="55"/>
    </location>
    <ligand>
        <name>ATP</name>
        <dbReference type="ChEBI" id="CHEBI:30616"/>
    </ligand>
</feature>
<dbReference type="GO" id="GO:0004674">
    <property type="term" value="F:protein serine/threonine kinase activity"/>
    <property type="evidence" value="ECO:0007669"/>
    <property type="project" value="UniProtKB-KW"/>
</dbReference>
<protein>
    <submittedName>
        <fullName evidence="13">Kinase-like domain-containing protein</fullName>
    </submittedName>
</protein>
<dbReference type="PROSITE" id="PS51984">
    <property type="entry name" value="CPB1"/>
    <property type="match status" value="1"/>
</dbReference>
<evidence type="ECO:0000259" key="10">
    <source>
        <dbReference type="PROSITE" id="PS50011"/>
    </source>
</evidence>
<feature type="domain" description="Cryptic POLO box 1 (CPB1)" evidence="11">
    <location>
        <begin position="344"/>
        <end position="445"/>
    </location>
</feature>
<dbReference type="OrthoDB" id="377346at2759"/>
<evidence type="ECO:0000256" key="7">
    <source>
        <dbReference type="ARBA" id="ARBA00022840"/>
    </source>
</evidence>
<evidence type="ECO:0000256" key="6">
    <source>
        <dbReference type="ARBA" id="ARBA00022777"/>
    </source>
</evidence>
<evidence type="ECO:0000256" key="8">
    <source>
        <dbReference type="PROSITE-ProRule" id="PRU10141"/>
    </source>
</evidence>
<dbReference type="AlphaFoldDB" id="A0A397T5B6"/>
<keyword evidence="3" id="KW-0723">Serine/threonine-protein kinase</keyword>
<dbReference type="InterPro" id="IPR047108">
    <property type="entry name" value="Plk4-like_POLO_box_2_sf"/>
</dbReference>
<dbReference type="STRING" id="658196.A0A397T5B6"/>
<dbReference type="Gene3D" id="3.30.1120.130">
    <property type="match status" value="1"/>
</dbReference>
<gene>
    <name evidence="13" type="ORF">C1645_767373</name>
</gene>
<dbReference type="Gene3D" id="3.30.1120.120">
    <property type="match status" value="1"/>
</dbReference>
<dbReference type="Proteomes" id="UP000265703">
    <property type="component" value="Unassembled WGS sequence"/>
</dbReference>
<keyword evidence="6 13" id="KW-0418">Kinase</keyword>
<comment type="caution">
    <text evidence="13">The sequence shown here is derived from an EMBL/GenBank/DDBJ whole genome shotgun (WGS) entry which is preliminary data.</text>
</comment>
<dbReference type="Gene3D" id="3.30.1120.30">
    <property type="entry name" value="POLO box domain"/>
    <property type="match status" value="1"/>
</dbReference>
<dbReference type="InterPro" id="IPR036947">
    <property type="entry name" value="POLO_box_dom_sf"/>
</dbReference>
<name>A0A397T5B6_9GLOM</name>
<comment type="subcellular location">
    <subcellularLocation>
        <location evidence="1">Cytoplasm</location>
    </subcellularLocation>
</comment>
<organism evidence="13 14">
    <name type="scientific">Glomus cerebriforme</name>
    <dbReference type="NCBI Taxonomy" id="658196"/>
    <lineage>
        <taxon>Eukaryota</taxon>
        <taxon>Fungi</taxon>
        <taxon>Fungi incertae sedis</taxon>
        <taxon>Mucoromycota</taxon>
        <taxon>Glomeromycotina</taxon>
        <taxon>Glomeromycetes</taxon>
        <taxon>Glomerales</taxon>
        <taxon>Glomeraceae</taxon>
        <taxon>Glomus</taxon>
    </lineage>
</organism>
<dbReference type="InterPro" id="IPR000719">
    <property type="entry name" value="Prot_kinase_dom"/>
</dbReference>
<keyword evidence="5 8" id="KW-0547">Nucleotide-binding</keyword>
<evidence type="ECO:0000256" key="4">
    <source>
        <dbReference type="ARBA" id="ARBA00022679"/>
    </source>
</evidence>
<evidence type="ECO:0000313" key="13">
    <source>
        <dbReference type="EMBL" id="RIA91505.1"/>
    </source>
</evidence>
<keyword evidence="4" id="KW-0808">Transferase</keyword>
<dbReference type="PROSITE" id="PS51985">
    <property type="entry name" value="CPB2"/>
    <property type="match status" value="1"/>
</dbReference>
<dbReference type="Pfam" id="PF00069">
    <property type="entry name" value="Pkinase"/>
    <property type="match status" value="1"/>
</dbReference>
<dbReference type="SUPFAM" id="SSF56112">
    <property type="entry name" value="Protein kinase-like (PK-like)"/>
    <property type="match status" value="1"/>
</dbReference>
<sequence>MIINPHREILKCKESTVKTAKDFKIGQILGSGGFADVYRAVVKDGKLQGKEVAVKMIDKERLNEIEKINHEITRYQLRNCVESEIKHHKQLSHPSILTLYDAFEDSKYVYLVMELCPKGELYKFIRQRKIPLCEAEARGIMIQLVEGIQYMHNFGIMHRDLKLSNILLTEEFDVKIADFGMSTNIFERGNEQKTICGTPNYISPEIVSQKPYGLAVDVWSLGVMFVTMLTGKPPFEDSKIQKTLDKITRADYKLPECLSSEARDLINKLLQVDVQRRLPLAQVLEHPFFSRNFPIERLSDFAAVKNDYLGVKFHTDGKSGGASSANVNHIPPSLSISTNINRIDESSKRNRLNTFRLKSQKQKTKHANIEILTSGTLYLDFFDDQYLITISNDGEKIDLFERPYEKFGQAILINPTKSYTLDDLPSKYLRRYQFAFKVIDLVKRKTPKIIFYSPQAKCTLMENEPLPDFEMRFHDQIKVYNSQSKGTLEIKFPSQTSPDTFETHKFIITGSKEPNYPRELLRIVKHMQDCLKQCLDVEKNGQKDPNIVYPLVLKSYRSHVNEDSNITGIDKDNKPPRKATQPLVHTTGMRSDSGGCIRQNTSIILRPSSLSGCSMTNSSVGMSPLDMTCRFIKNLGWCIKTSDGKFTILFEDGIRLIIESKNKTLKYCDESTSSNDISGKIKRYVIIFCYF</sequence>
<dbReference type="InterPro" id="IPR046437">
    <property type="entry name" value="Ser_Thr-PK_POLO_box_1_sf"/>
</dbReference>
<dbReference type="PROSITE" id="PS00107">
    <property type="entry name" value="PROTEIN_KINASE_ATP"/>
    <property type="match status" value="1"/>
</dbReference>
<feature type="domain" description="Cryptic POLO box 2 (CPB2)" evidence="12">
    <location>
        <begin position="446"/>
        <end position="563"/>
    </location>
</feature>
<evidence type="ECO:0000256" key="3">
    <source>
        <dbReference type="ARBA" id="ARBA00022527"/>
    </source>
</evidence>
<dbReference type="SMART" id="SM00220">
    <property type="entry name" value="S_TKc"/>
    <property type="match status" value="1"/>
</dbReference>
<dbReference type="FunFam" id="1.10.510.10:FF:000571">
    <property type="entry name" value="Maternal embryonic leucine zipper kinase"/>
    <property type="match status" value="1"/>
</dbReference>
<dbReference type="InterPro" id="IPR033698">
    <property type="entry name" value="POLO_box_Plk4_2"/>
</dbReference>
<dbReference type="GO" id="GO:0005737">
    <property type="term" value="C:cytoplasm"/>
    <property type="evidence" value="ECO:0007669"/>
    <property type="project" value="UniProtKB-SubCell"/>
</dbReference>
<dbReference type="CDD" id="cd05117">
    <property type="entry name" value="STKc_CAMK"/>
    <property type="match status" value="1"/>
</dbReference>
<dbReference type="Pfam" id="PF18190">
    <property type="entry name" value="Plk4_PB1"/>
    <property type="match status" value="1"/>
</dbReference>
<dbReference type="PANTHER" id="PTHR24345">
    <property type="entry name" value="SERINE/THREONINE-PROTEIN KINASE PLK"/>
    <property type="match status" value="1"/>
</dbReference>
<evidence type="ECO:0000256" key="9">
    <source>
        <dbReference type="SAM" id="MobiDB-lite"/>
    </source>
</evidence>
<dbReference type="PANTHER" id="PTHR24345:SF91">
    <property type="entry name" value="SERINE_THREONINE-PROTEIN KINASE PLK4"/>
    <property type="match status" value="1"/>
</dbReference>
<feature type="domain" description="Protein kinase" evidence="10">
    <location>
        <begin position="23"/>
        <end position="289"/>
    </location>
</feature>
<feature type="region of interest" description="Disordered" evidence="9">
    <location>
        <begin position="565"/>
        <end position="591"/>
    </location>
</feature>
<dbReference type="GO" id="GO:0005634">
    <property type="term" value="C:nucleus"/>
    <property type="evidence" value="ECO:0007669"/>
    <property type="project" value="TreeGrafter"/>
</dbReference>
<evidence type="ECO:0000256" key="2">
    <source>
        <dbReference type="ARBA" id="ARBA00022490"/>
    </source>
</evidence>
<dbReference type="InterPro" id="IPR033699">
    <property type="entry name" value="POLO_box_Plk4_1"/>
</dbReference>
<reference evidence="13 14" key="1">
    <citation type="submission" date="2018-06" db="EMBL/GenBank/DDBJ databases">
        <title>Comparative genomics reveals the genomic features of Rhizophagus irregularis, R. cerebriforme, R. diaphanum and Gigaspora rosea, and their symbiotic lifestyle signature.</title>
        <authorList>
            <person name="Morin E."/>
            <person name="San Clemente H."/>
            <person name="Chen E.C.H."/>
            <person name="De La Providencia I."/>
            <person name="Hainaut M."/>
            <person name="Kuo A."/>
            <person name="Kohler A."/>
            <person name="Murat C."/>
            <person name="Tang N."/>
            <person name="Roy S."/>
            <person name="Loubradou J."/>
            <person name="Henrissat B."/>
            <person name="Grigoriev I.V."/>
            <person name="Corradi N."/>
            <person name="Roux C."/>
            <person name="Martin F.M."/>
        </authorList>
    </citation>
    <scope>NUCLEOTIDE SEQUENCE [LARGE SCALE GENOMIC DNA]</scope>
    <source>
        <strain evidence="13 14">DAOM 227022</strain>
    </source>
</reference>
<accession>A0A397T5B6</accession>
<keyword evidence="14" id="KW-1185">Reference proteome</keyword>
<evidence type="ECO:0000313" key="14">
    <source>
        <dbReference type="Proteomes" id="UP000265703"/>
    </source>
</evidence>
<dbReference type="FunFam" id="3.30.200.20:FF:000042">
    <property type="entry name" value="Aurora kinase A"/>
    <property type="match status" value="1"/>
</dbReference>
<dbReference type="PROSITE" id="PS50011">
    <property type="entry name" value="PROTEIN_KINASE_DOM"/>
    <property type="match status" value="1"/>
</dbReference>
<evidence type="ECO:0000256" key="1">
    <source>
        <dbReference type="ARBA" id="ARBA00004496"/>
    </source>
</evidence>
<dbReference type="GO" id="GO:0005524">
    <property type="term" value="F:ATP binding"/>
    <property type="evidence" value="ECO:0007669"/>
    <property type="project" value="UniProtKB-UniRule"/>
</dbReference>
<dbReference type="InterPro" id="IPR011009">
    <property type="entry name" value="Kinase-like_dom_sf"/>
</dbReference>
<keyword evidence="7 8" id="KW-0067">ATP-binding</keyword>
<proteinExistence type="predicted"/>